<feature type="transmembrane region" description="Helical" evidence="7">
    <location>
        <begin position="413"/>
        <end position="431"/>
    </location>
</feature>
<evidence type="ECO:0000313" key="11">
    <source>
        <dbReference type="Proteomes" id="UP000273626"/>
    </source>
</evidence>
<feature type="domain" description="Thioredoxin" evidence="9">
    <location>
        <begin position="470"/>
        <end position="604"/>
    </location>
</feature>
<dbReference type="InterPro" id="IPR028250">
    <property type="entry name" value="DsbDN"/>
</dbReference>
<dbReference type="Gene3D" id="3.40.30.10">
    <property type="entry name" value="Glutaredoxin"/>
    <property type="match status" value="1"/>
</dbReference>
<dbReference type="PANTHER" id="PTHR32234:SF0">
    <property type="entry name" value="THIOL:DISULFIDE INTERCHANGE PROTEIN DSBD"/>
    <property type="match status" value="1"/>
</dbReference>
<dbReference type="PROSITE" id="PS51352">
    <property type="entry name" value="THIOREDOXIN_2"/>
    <property type="match status" value="1"/>
</dbReference>
<feature type="chain" id="PRO_5045934693" evidence="8">
    <location>
        <begin position="29"/>
        <end position="604"/>
    </location>
</feature>
<comment type="caution">
    <text evidence="10">The sequence shown here is derived from an EMBL/GenBank/DDBJ whole genome shotgun (WGS) entry which is preliminary data.</text>
</comment>
<dbReference type="EMBL" id="RBLI01000002">
    <property type="protein sequence ID" value="RKS44783.1"/>
    <property type="molecule type" value="Genomic_DNA"/>
</dbReference>
<protein>
    <submittedName>
        <fullName evidence="10">Thiol:disulfide interchange protein DsbD</fullName>
    </submittedName>
</protein>
<evidence type="ECO:0000256" key="8">
    <source>
        <dbReference type="SAM" id="SignalP"/>
    </source>
</evidence>
<feature type="transmembrane region" description="Helical" evidence="7">
    <location>
        <begin position="193"/>
        <end position="223"/>
    </location>
</feature>
<dbReference type="InterPro" id="IPR013766">
    <property type="entry name" value="Thioredoxin_domain"/>
</dbReference>
<keyword evidence="6 7" id="KW-0472">Membrane</keyword>
<evidence type="ECO:0000256" key="3">
    <source>
        <dbReference type="ARBA" id="ARBA00022692"/>
    </source>
</evidence>
<feature type="transmembrane region" description="Helical" evidence="7">
    <location>
        <begin position="271"/>
        <end position="291"/>
    </location>
</feature>
<feature type="transmembrane region" description="Helical" evidence="7">
    <location>
        <begin position="348"/>
        <end position="369"/>
    </location>
</feature>
<dbReference type="Gene3D" id="2.60.40.1250">
    <property type="entry name" value="Thiol:disulfide interchange protein DsbD, N-terminal domain"/>
    <property type="match status" value="1"/>
</dbReference>
<gene>
    <name evidence="10" type="ORF">BDE18_3637</name>
</gene>
<evidence type="ECO:0000256" key="5">
    <source>
        <dbReference type="ARBA" id="ARBA00022989"/>
    </source>
</evidence>
<evidence type="ECO:0000256" key="7">
    <source>
        <dbReference type="SAM" id="Phobius"/>
    </source>
</evidence>
<feature type="transmembrane region" description="Helical" evidence="7">
    <location>
        <begin position="235"/>
        <end position="259"/>
    </location>
</feature>
<dbReference type="PANTHER" id="PTHR32234">
    <property type="entry name" value="THIOL:DISULFIDE INTERCHANGE PROTEIN DSBD"/>
    <property type="match status" value="1"/>
</dbReference>
<keyword evidence="8" id="KW-0732">Signal</keyword>
<dbReference type="Pfam" id="PF13899">
    <property type="entry name" value="Thioredoxin_7"/>
    <property type="match status" value="1"/>
</dbReference>
<dbReference type="SUPFAM" id="SSF74863">
    <property type="entry name" value="Thiol:disulfide interchange protein DsbD, N-terminal domain (DsbD-alpha)"/>
    <property type="match status" value="1"/>
</dbReference>
<evidence type="ECO:0000256" key="2">
    <source>
        <dbReference type="ARBA" id="ARBA00022475"/>
    </source>
</evidence>
<dbReference type="Proteomes" id="UP000273626">
    <property type="component" value="Unassembled WGS sequence"/>
</dbReference>
<organism evidence="10 11">
    <name type="scientific">Paracoccus pantotrophus</name>
    <name type="common">Thiosphaera pantotropha</name>
    <dbReference type="NCBI Taxonomy" id="82367"/>
    <lineage>
        <taxon>Bacteria</taxon>
        <taxon>Pseudomonadati</taxon>
        <taxon>Pseudomonadota</taxon>
        <taxon>Alphaproteobacteria</taxon>
        <taxon>Rhodobacterales</taxon>
        <taxon>Paracoccaceae</taxon>
        <taxon>Paracoccus</taxon>
    </lineage>
</organism>
<dbReference type="Pfam" id="PF02683">
    <property type="entry name" value="DsbD_TM"/>
    <property type="match status" value="1"/>
</dbReference>
<dbReference type="InterPro" id="IPR036929">
    <property type="entry name" value="DsbDN_sf"/>
</dbReference>
<keyword evidence="4" id="KW-0201">Cytochrome c-type biogenesis</keyword>
<feature type="signal peptide" evidence="8">
    <location>
        <begin position="1"/>
        <end position="28"/>
    </location>
</feature>
<evidence type="ECO:0000259" key="9">
    <source>
        <dbReference type="PROSITE" id="PS51352"/>
    </source>
</evidence>
<comment type="subcellular location">
    <subcellularLocation>
        <location evidence="1">Cell membrane</location>
        <topology evidence="1">Multi-pass membrane protein</topology>
    </subcellularLocation>
</comment>
<dbReference type="SUPFAM" id="SSF52833">
    <property type="entry name" value="Thioredoxin-like"/>
    <property type="match status" value="1"/>
</dbReference>
<dbReference type="InterPro" id="IPR036249">
    <property type="entry name" value="Thioredoxin-like_sf"/>
</dbReference>
<feature type="transmembrane region" description="Helical" evidence="7">
    <location>
        <begin position="390"/>
        <end position="407"/>
    </location>
</feature>
<accession>A0ABX9SAY1</accession>
<evidence type="ECO:0000256" key="6">
    <source>
        <dbReference type="ARBA" id="ARBA00023136"/>
    </source>
</evidence>
<keyword evidence="11" id="KW-1185">Reference proteome</keyword>
<feature type="transmembrane region" description="Helical" evidence="7">
    <location>
        <begin position="443"/>
        <end position="466"/>
    </location>
</feature>
<evidence type="ECO:0000313" key="10">
    <source>
        <dbReference type="EMBL" id="RKS44783.1"/>
    </source>
</evidence>
<keyword evidence="2" id="KW-1003">Cell membrane</keyword>
<dbReference type="NCBIfam" id="NF001419">
    <property type="entry name" value="PRK00293.1"/>
    <property type="match status" value="1"/>
</dbReference>
<dbReference type="InterPro" id="IPR003834">
    <property type="entry name" value="Cyt_c_assmbl_TM_dom"/>
</dbReference>
<proteinExistence type="predicted"/>
<name>A0ABX9SAY1_PARPN</name>
<reference evidence="10" key="1">
    <citation type="submission" date="2018-10" db="EMBL/GenBank/DDBJ databases">
        <title>Genomic Encyclopedia of Archaeal and Bacterial Type Strains, Phase II (KMG-II): from individual species to whole genera.</title>
        <authorList>
            <person name="Goeker M."/>
        </authorList>
    </citation>
    <scope>NUCLEOTIDE SEQUENCE [LARGE SCALE GENOMIC DNA]</scope>
    <source>
        <strain evidence="10">DSM 2944</strain>
    </source>
</reference>
<feature type="transmembrane region" description="Helical" evidence="7">
    <location>
        <begin position="312"/>
        <end position="336"/>
    </location>
</feature>
<dbReference type="Pfam" id="PF11412">
    <property type="entry name" value="DsbD_N"/>
    <property type="match status" value="1"/>
</dbReference>
<keyword evidence="3 7" id="KW-0812">Transmembrane</keyword>
<evidence type="ECO:0000256" key="1">
    <source>
        <dbReference type="ARBA" id="ARBA00004651"/>
    </source>
</evidence>
<keyword evidence="5 7" id="KW-1133">Transmembrane helix</keyword>
<sequence>MMTRLFPAPIAALLSLLIAALVVTWASAQTHEPPLQPQDAFALTVSRDEDGALVLNWRIAEGYYLYRSTFAAEADGQSRPLSLPEGESYEDPYFGEGQIYRGEVAARLENAGRPVTLHWQGCQQDGICYAPQSVRLDGDGTLLADAPKQEGSAGGSGWSPQPADPAAVSGAGLTLAQDQGLVQGLAARGGGALVIAGFLGFGLLLAFTPCVFPMFPIVAGMLAGQGERLTARRGLLLASAYVLAMASAFGLLGVAAAWSGANLQMVLQSPAAIAVAAVLFVALALSMFGFYELQMPQALQTRLGRVGGRRGSVGGALVLGVTSALIVGPCVTAPLAGALLYTAQTGEVMLGAAALFALGLGQGLPLLAIGLFGPRILPRSGGWTQGAKRAFGVIFLGFAIWLAGRVLPGPVTLALWAALLVGTAVFLGALDRPEGDATRGRRLGAALGILLLFAGLMQGFGAALGADDPLRPLAPLAGRAVPAPTETQFAEVATRAELEQALASADGRPALVYVTADWCVTCRAIERGPLADPAVHAALAGLAGIKVDVSAFNTEAQALMQDLAAAGPPTMVFLDAARAEAPGSRLVGEMDSAALLASIAKVVP</sequence>
<evidence type="ECO:0000256" key="4">
    <source>
        <dbReference type="ARBA" id="ARBA00022748"/>
    </source>
</evidence>